<dbReference type="SUPFAM" id="SSF53448">
    <property type="entry name" value="Nucleotide-diphospho-sugar transferases"/>
    <property type="match status" value="1"/>
</dbReference>
<gene>
    <name evidence="2" type="ORF">FGL86_13875</name>
</gene>
<name>A0A5B8SZ30_9GAMM</name>
<dbReference type="InterPro" id="IPR029044">
    <property type="entry name" value="Nucleotide-diphossugar_trans"/>
</dbReference>
<dbReference type="KEGG" id="paur:FGL86_13875"/>
<dbReference type="Pfam" id="PF00535">
    <property type="entry name" value="Glycos_transf_2"/>
    <property type="match status" value="1"/>
</dbReference>
<dbReference type="Proteomes" id="UP000321272">
    <property type="component" value="Chromosome"/>
</dbReference>
<dbReference type="Gene3D" id="3.90.550.10">
    <property type="entry name" value="Spore Coat Polysaccharide Biosynthesis Protein SpsA, Chain A"/>
    <property type="match status" value="1"/>
</dbReference>
<reference evidence="2 3" key="1">
    <citation type="submission" date="2019-06" db="EMBL/GenBank/DDBJ databases">
        <title>Genome analyses of bacteria isolated from kimchi.</title>
        <authorList>
            <person name="Lee S."/>
            <person name="Ahn S."/>
            <person name="Roh S."/>
        </authorList>
    </citation>
    <scope>NUCLEOTIDE SEQUENCE [LARGE SCALE GENOMIC DNA]</scope>
    <source>
        <strain evidence="2 3">CBA4606</strain>
    </source>
</reference>
<keyword evidence="2" id="KW-0808">Transferase</keyword>
<dbReference type="PANTHER" id="PTHR43685">
    <property type="entry name" value="GLYCOSYLTRANSFERASE"/>
    <property type="match status" value="1"/>
</dbReference>
<feature type="domain" description="Glycosyltransferase 2-like" evidence="1">
    <location>
        <begin position="4"/>
        <end position="132"/>
    </location>
</feature>
<organism evidence="2 3">
    <name type="scientific">Pistricoccus aurantiacus</name>
    <dbReference type="NCBI Taxonomy" id="1883414"/>
    <lineage>
        <taxon>Bacteria</taxon>
        <taxon>Pseudomonadati</taxon>
        <taxon>Pseudomonadota</taxon>
        <taxon>Gammaproteobacteria</taxon>
        <taxon>Oceanospirillales</taxon>
        <taxon>Halomonadaceae</taxon>
        <taxon>Pistricoccus</taxon>
    </lineage>
</organism>
<dbReference type="InterPro" id="IPR050834">
    <property type="entry name" value="Glycosyltransf_2"/>
</dbReference>
<dbReference type="CDD" id="cd00761">
    <property type="entry name" value="Glyco_tranf_GTA_type"/>
    <property type="match status" value="1"/>
</dbReference>
<evidence type="ECO:0000313" key="3">
    <source>
        <dbReference type="Proteomes" id="UP000321272"/>
    </source>
</evidence>
<evidence type="ECO:0000313" key="2">
    <source>
        <dbReference type="EMBL" id="QEA40058.1"/>
    </source>
</evidence>
<proteinExistence type="predicted"/>
<dbReference type="AlphaFoldDB" id="A0A5B8SZ30"/>
<dbReference type="InterPro" id="IPR001173">
    <property type="entry name" value="Glyco_trans_2-like"/>
</dbReference>
<dbReference type="GO" id="GO:0016740">
    <property type="term" value="F:transferase activity"/>
    <property type="evidence" value="ECO:0007669"/>
    <property type="project" value="UniProtKB-KW"/>
</dbReference>
<accession>A0A5B8SZ30</accession>
<dbReference type="PANTHER" id="PTHR43685:SF2">
    <property type="entry name" value="GLYCOSYLTRANSFERASE 2-LIKE DOMAIN-CONTAINING PROTEIN"/>
    <property type="match status" value="1"/>
</dbReference>
<keyword evidence="3" id="KW-1185">Reference proteome</keyword>
<protein>
    <submittedName>
        <fullName evidence="2">Glycosyltransferase</fullName>
    </submittedName>
</protein>
<evidence type="ECO:0000259" key="1">
    <source>
        <dbReference type="Pfam" id="PF00535"/>
    </source>
</evidence>
<dbReference type="RefSeq" id="WP_147185133.1">
    <property type="nucleotide sequence ID" value="NZ_CP042382.1"/>
</dbReference>
<dbReference type="OrthoDB" id="9802649at2"/>
<dbReference type="EMBL" id="CP042382">
    <property type="protein sequence ID" value="QEA40058.1"/>
    <property type="molecule type" value="Genomic_DNA"/>
</dbReference>
<sequence>MLFSIVITAFNSSDTIKKCLDSILCSTSKDFEILLVDDCSVKTVKDEVAFYNDPRCNYIYNEENIGCGLSRNVGLSRASGKYITFIDADDSYSFGAVDIILENLKNNNKVDLLVFDYSIMYEDKRIEKYWKPSEDGVFYDFMSDKLISTTWNKVYCKKIIDSKRIRFIKSQSQDSVFNLQFLLASKKNLKIDKNLYLFDKTGESVTKSKYSIKKYLEIKETMSFFEKVYFKNIPHVSDYYLDLILLRKYLFLYKSPFLRFYRDWSSKKLDSLSLKYFQDYNELGSREITSLYKKNLIGLKDFLSFSIANLVSPKIVFFFLRLMKIK</sequence>